<dbReference type="EC" id="2.7.13.3" evidence="3"/>
<dbReference type="InterPro" id="IPR036097">
    <property type="entry name" value="HisK_dim/P_sf"/>
</dbReference>
<dbReference type="CDD" id="cd17546">
    <property type="entry name" value="REC_hyHK_CKI1_RcsC-like"/>
    <property type="match status" value="1"/>
</dbReference>
<feature type="domain" description="Histidine kinase" evidence="10">
    <location>
        <begin position="410"/>
        <end position="675"/>
    </location>
</feature>
<dbReference type="InterPro" id="IPR003594">
    <property type="entry name" value="HATPase_dom"/>
</dbReference>
<dbReference type="PROSITE" id="PS50109">
    <property type="entry name" value="HIS_KIN"/>
    <property type="match status" value="1"/>
</dbReference>
<dbReference type="SMART" id="SM00388">
    <property type="entry name" value="HisKA"/>
    <property type="match status" value="1"/>
</dbReference>
<dbReference type="Pfam" id="PF00072">
    <property type="entry name" value="Response_reg"/>
    <property type="match status" value="1"/>
</dbReference>
<keyword evidence="5" id="KW-0256">Endoplasmic reticulum</keyword>
<feature type="domain" description="Response regulatory" evidence="11">
    <location>
        <begin position="956"/>
        <end position="1084"/>
    </location>
</feature>
<keyword evidence="13" id="KW-1185">Reference proteome</keyword>
<comment type="caution">
    <text evidence="12">The sequence shown here is derived from an EMBL/GenBank/DDBJ whole genome shotgun (WGS) entry which is preliminary data.</text>
</comment>
<evidence type="ECO:0000256" key="9">
    <source>
        <dbReference type="SAM" id="Phobius"/>
    </source>
</evidence>
<dbReference type="SUPFAM" id="SSF52172">
    <property type="entry name" value="CheY-like"/>
    <property type="match status" value="1"/>
</dbReference>
<comment type="catalytic activity">
    <reaction evidence="1">
        <text>ATP + protein L-histidine = ADP + protein N-phospho-L-histidine.</text>
        <dbReference type="EC" id="2.7.13.3"/>
    </reaction>
</comment>
<accession>A0AAV8S6X6</accession>
<dbReference type="InterPro" id="IPR001789">
    <property type="entry name" value="Sig_transdc_resp-reg_receiver"/>
</dbReference>
<keyword evidence="4 7" id="KW-0597">Phosphoprotein</keyword>
<evidence type="ECO:0000256" key="8">
    <source>
        <dbReference type="SAM" id="MobiDB-lite"/>
    </source>
</evidence>
<evidence type="ECO:0000256" key="4">
    <source>
        <dbReference type="ARBA" id="ARBA00022553"/>
    </source>
</evidence>
<feature type="region of interest" description="Disordered" evidence="8">
    <location>
        <begin position="927"/>
        <end position="948"/>
    </location>
</feature>
<feature type="transmembrane region" description="Helical" evidence="9">
    <location>
        <begin position="15"/>
        <end position="36"/>
    </location>
</feature>
<reference evidence="12 13" key="1">
    <citation type="submission" date="2021-09" db="EMBL/GenBank/DDBJ databases">
        <title>Genomic insights and catalytic innovation underlie evolution of tropane alkaloids biosynthesis.</title>
        <authorList>
            <person name="Wang Y.-J."/>
            <person name="Tian T."/>
            <person name="Huang J.-P."/>
            <person name="Huang S.-X."/>
        </authorList>
    </citation>
    <scope>NUCLEOTIDE SEQUENCE [LARGE SCALE GENOMIC DNA]</scope>
    <source>
        <strain evidence="12">KIB-2018</strain>
        <tissue evidence="12">Leaf</tissue>
    </source>
</reference>
<name>A0AAV8S6X6_9ROSI</name>
<evidence type="ECO:0000256" key="2">
    <source>
        <dbReference type="ARBA" id="ARBA00004477"/>
    </source>
</evidence>
<evidence type="ECO:0000313" key="12">
    <source>
        <dbReference type="EMBL" id="KAJ8747800.1"/>
    </source>
</evidence>
<evidence type="ECO:0000259" key="11">
    <source>
        <dbReference type="PROSITE" id="PS50110"/>
    </source>
</evidence>
<keyword evidence="9" id="KW-0472">Membrane</keyword>
<dbReference type="AlphaFoldDB" id="A0AAV8S6X6"/>
<evidence type="ECO:0000259" key="10">
    <source>
        <dbReference type="PROSITE" id="PS50109"/>
    </source>
</evidence>
<keyword evidence="9" id="KW-1133">Transmembrane helix</keyword>
<protein>
    <recommendedName>
        <fullName evidence="3">histidine kinase</fullName>
        <ecNumber evidence="3">2.7.13.3</ecNumber>
    </recommendedName>
</protein>
<dbReference type="Pfam" id="PF02518">
    <property type="entry name" value="HATPase_c"/>
    <property type="match status" value="1"/>
</dbReference>
<dbReference type="InterPro" id="IPR011006">
    <property type="entry name" value="CheY-like_superfamily"/>
</dbReference>
<dbReference type="GO" id="GO:0005789">
    <property type="term" value="C:endoplasmic reticulum membrane"/>
    <property type="evidence" value="ECO:0007669"/>
    <property type="project" value="UniProtKB-SubCell"/>
</dbReference>
<dbReference type="InterPro" id="IPR036890">
    <property type="entry name" value="HATPase_C_sf"/>
</dbReference>
<evidence type="ECO:0000256" key="3">
    <source>
        <dbReference type="ARBA" id="ARBA00012438"/>
    </source>
</evidence>
<dbReference type="Proteomes" id="UP001159364">
    <property type="component" value="Unassembled WGS sequence"/>
</dbReference>
<dbReference type="InterPro" id="IPR050956">
    <property type="entry name" value="2C_system_His_kinase"/>
</dbReference>
<feature type="modified residue" description="4-aspartylphosphate" evidence="7">
    <location>
        <position position="1015"/>
    </location>
</feature>
<organism evidence="12 13">
    <name type="scientific">Erythroxylum novogranatense</name>
    <dbReference type="NCBI Taxonomy" id="1862640"/>
    <lineage>
        <taxon>Eukaryota</taxon>
        <taxon>Viridiplantae</taxon>
        <taxon>Streptophyta</taxon>
        <taxon>Embryophyta</taxon>
        <taxon>Tracheophyta</taxon>
        <taxon>Spermatophyta</taxon>
        <taxon>Magnoliopsida</taxon>
        <taxon>eudicotyledons</taxon>
        <taxon>Gunneridae</taxon>
        <taxon>Pentapetalae</taxon>
        <taxon>rosids</taxon>
        <taxon>fabids</taxon>
        <taxon>Malpighiales</taxon>
        <taxon>Erythroxylaceae</taxon>
        <taxon>Erythroxylum</taxon>
    </lineage>
</organism>
<feature type="compositionally biased region" description="Polar residues" evidence="8">
    <location>
        <begin position="788"/>
        <end position="814"/>
    </location>
</feature>
<evidence type="ECO:0000256" key="5">
    <source>
        <dbReference type="ARBA" id="ARBA00022824"/>
    </source>
</evidence>
<evidence type="ECO:0000256" key="7">
    <source>
        <dbReference type="PROSITE-ProRule" id="PRU00169"/>
    </source>
</evidence>
<comment type="subcellular location">
    <subcellularLocation>
        <location evidence="2">Endoplasmic reticulum membrane</location>
        <topology evidence="2">Multi-pass membrane protein</topology>
    </subcellularLocation>
</comment>
<evidence type="ECO:0000313" key="13">
    <source>
        <dbReference type="Proteomes" id="UP001159364"/>
    </source>
</evidence>
<keyword evidence="6" id="KW-0675">Receptor</keyword>
<gene>
    <name evidence="12" type="ORF">K2173_006957</name>
</gene>
<proteinExistence type="predicted"/>
<dbReference type="SUPFAM" id="SSF47384">
    <property type="entry name" value="Homodimeric domain of signal transducing histidine kinase"/>
    <property type="match status" value="1"/>
</dbReference>
<dbReference type="PANTHER" id="PTHR43719">
    <property type="entry name" value="TWO-COMPONENT HISTIDINE KINASE"/>
    <property type="match status" value="1"/>
</dbReference>
<dbReference type="Gene3D" id="3.30.565.10">
    <property type="entry name" value="Histidine kinase-like ATPase, C-terminal domain"/>
    <property type="match status" value="1"/>
</dbReference>
<dbReference type="EMBL" id="JAIWQS010000076">
    <property type="protein sequence ID" value="KAJ8747800.1"/>
    <property type="molecule type" value="Genomic_DNA"/>
</dbReference>
<sequence>MAFKEKLKLLASRPLSSYILLATVVLLFPSIIVPWWGRMAKQMEHNLYLDSQKLSSTLTSQIHNTAKLLHTVNSSAINLGRLMDSSLEGTALVSCNVQEEVAPLLFNALTVVPYISHAMYIGTEGSFFSYYYDGNETFAIYSKTAAGFCKLKNQNSREHFIWYKQTVDPSTGKPEGVPIESNIPTIANASLVQPALNSTNGYATVGRGVDSDEDLLILNTVSVKRQGAVSLGFPVKTLTEVLRGIDFYGGSLYLGTQDGQWLVRGLNNTRVEVSGTSVSLWSLDRQNESHVAEISCAHGGGEPQVSLLKMGENENIVGCSTIELLGVPSVYVLSFPYGGQVHNIKRKSRVALTLLIVMMAVVIISIVVFVLLMVKATKREVHICSALIKQKEATEQAERKYMNKSKGIASASHDIGNQLNGITGWICMCYEEVPPGSAMEAYLKQMDDCTKDLVGLLNSILVSSKIEAGKMELAEEEFNIASLLEEVVDFHYPMGLKKGIDVVLDSCDGSILKYFNVKGDRLWLKRILCNLIGNAVKFTSEGHVSVRSWAKKPSLQNMITAGKYDGSRKPCSCLFRNEKGGKKLEIVNAAKQNQDCIEFVFEVEDTGKGIPKEKQCSVFENFVQVKETAFEHEGTGLGLGIVQSLVRLMDGDIEIVDKSIGEKGTCFKFNIFLTTSRNLAMDNSESCMVNRVNSISDSTPVLTRASAPSFTIRATGPLLSVFSSSARCERSHVVLLIQAEERRRTTQMFVESLGIKVSVVEQWECIHEVLRKIKNKCSSDKLDVCPGSDTSSTGCKDLHSSSMDGTDQHLPTSGNSSGRAAAGFLLLVIDASSGPYEELYNAVDEFKRGISGVSCKVVWLDKPTSRRITSSYQGRIDPTDDILLQPFHGSRLYRVLGLLPEFREGGLSKSKKDSAMQRVSSYLKQLDQPNSLAPSTSDEKFKPPEQSMDKPLTGMRFLVVDDTRMIRVMTKTTLEKLGASVDACENGKEALDRIGLLDQSEITPSLVPYDYVLMDCEMPELDGYGATEEIRKREIRYGVHIPIFGISAHESKGAADKMIEAGMDDHLSKPLSGEHLLEAIGKYQKKLKLHETIQDKD</sequence>
<dbReference type="SMART" id="SM00387">
    <property type="entry name" value="HATPase_c"/>
    <property type="match status" value="1"/>
</dbReference>
<feature type="region of interest" description="Disordered" evidence="8">
    <location>
        <begin position="785"/>
        <end position="814"/>
    </location>
</feature>
<dbReference type="SUPFAM" id="SSF55874">
    <property type="entry name" value="ATPase domain of HSP90 chaperone/DNA topoisomerase II/histidine kinase"/>
    <property type="match status" value="1"/>
</dbReference>
<feature type="transmembrane region" description="Helical" evidence="9">
    <location>
        <begin position="350"/>
        <end position="374"/>
    </location>
</feature>
<dbReference type="PROSITE" id="PS50110">
    <property type="entry name" value="RESPONSE_REGULATORY"/>
    <property type="match status" value="1"/>
</dbReference>
<evidence type="ECO:0000256" key="6">
    <source>
        <dbReference type="ARBA" id="ARBA00023170"/>
    </source>
</evidence>
<keyword evidence="9" id="KW-0812">Transmembrane</keyword>
<dbReference type="InterPro" id="IPR005467">
    <property type="entry name" value="His_kinase_dom"/>
</dbReference>
<dbReference type="SMART" id="SM00448">
    <property type="entry name" value="REC"/>
    <property type="match status" value="1"/>
</dbReference>
<dbReference type="Gene3D" id="3.40.50.2300">
    <property type="match status" value="1"/>
</dbReference>
<dbReference type="GO" id="GO:0000155">
    <property type="term" value="F:phosphorelay sensor kinase activity"/>
    <property type="evidence" value="ECO:0007669"/>
    <property type="project" value="InterPro"/>
</dbReference>
<dbReference type="CDD" id="cd00082">
    <property type="entry name" value="HisKA"/>
    <property type="match status" value="1"/>
</dbReference>
<feature type="compositionally biased region" description="Polar residues" evidence="8">
    <location>
        <begin position="927"/>
        <end position="936"/>
    </location>
</feature>
<dbReference type="PANTHER" id="PTHR43719:SF75">
    <property type="entry name" value="HISTIDINE KINASE CKI1"/>
    <property type="match status" value="1"/>
</dbReference>
<dbReference type="InterPro" id="IPR003661">
    <property type="entry name" value="HisK_dim/P_dom"/>
</dbReference>
<evidence type="ECO:0000256" key="1">
    <source>
        <dbReference type="ARBA" id="ARBA00000085"/>
    </source>
</evidence>
<dbReference type="Gene3D" id="1.10.287.130">
    <property type="match status" value="1"/>
</dbReference>
<dbReference type="PRINTS" id="PR00344">
    <property type="entry name" value="BCTRLSENSOR"/>
</dbReference>
<dbReference type="InterPro" id="IPR004358">
    <property type="entry name" value="Sig_transdc_His_kin-like_C"/>
</dbReference>